<dbReference type="GO" id="GO:0005886">
    <property type="term" value="C:plasma membrane"/>
    <property type="evidence" value="ECO:0007669"/>
    <property type="project" value="TreeGrafter"/>
</dbReference>
<dbReference type="Pfam" id="PF00027">
    <property type="entry name" value="cNMP_binding"/>
    <property type="match status" value="1"/>
</dbReference>
<evidence type="ECO:0000313" key="15">
    <source>
        <dbReference type="Proteomes" id="UP000285060"/>
    </source>
</evidence>
<dbReference type="EMBL" id="QUSY01000419">
    <property type="protein sequence ID" value="RHY29591.1"/>
    <property type="molecule type" value="Genomic_DNA"/>
</dbReference>
<dbReference type="VEuPathDB" id="FungiDB:H310_10202"/>
<evidence type="ECO:0000256" key="3">
    <source>
        <dbReference type="ARBA" id="ARBA00022538"/>
    </source>
</evidence>
<dbReference type="PANTHER" id="PTHR10217:SF435">
    <property type="entry name" value="POTASSIUM VOLTAGE-GATED CHANNEL PROTEIN EAG"/>
    <property type="match status" value="1"/>
</dbReference>
<evidence type="ECO:0000256" key="1">
    <source>
        <dbReference type="ARBA" id="ARBA00004141"/>
    </source>
</evidence>
<evidence type="ECO:0000259" key="13">
    <source>
        <dbReference type="PROSITE" id="PS50042"/>
    </source>
</evidence>
<comment type="caution">
    <text evidence="14">The sequence shown here is derived from an EMBL/GenBank/DDBJ whole genome shotgun (WGS) entry which is preliminary data.</text>
</comment>
<keyword evidence="15" id="KW-1185">Reference proteome</keyword>
<dbReference type="AlphaFoldDB" id="A0A418AVS9"/>
<dbReference type="InterPro" id="IPR018490">
    <property type="entry name" value="cNMP-bd_dom_sf"/>
</dbReference>
<keyword evidence="3" id="KW-0633">Potassium transport</keyword>
<dbReference type="InterPro" id="IPR003938">
    <property type="entry name" value="K_chnl_volt-dep_EAG/ELK/ERG"/>
</dbReference>
<dbReference type="Gene3D" id="2.60.120.10">
    <property type="entry name" value="Jelly Rolls"/>
    <property type="match status" value="1"/>
</dbReference>
<keyword evidence="9" id="KW-0406">Ion transport</keyword>
<organism evidence="14 15">
    <name type="scientific">Aphanomyces invadans</name>
    <dbReference type="NCBI Taxonomy" id="157072"/>
    <lineage>
        <taxon>Eukaryota</taxon>
        <taxon>Sar</taxon>
        <taxon>Stramenopiles</taxon>
        <taxon>Oomycota</taxon>
        <taxon>Saprolegniomycetes</taxon>
        <taxon>Saprolegniales</taxon>
        <taxon>Verrucalvaceae</taxon>
        <taxon>Aphanomyces</taxon>
    </lineage>
</organism>
<evidence type="ECO:0000256" key="11">
    <source>
        <dbReference type="ARBA" id="ARBA00023303"/>
    </source>
</evidence>
<evidence type="ECO:0000256" key="4">
    <source>
        <dbReference type="ARBA" id="ARBA00022692"/>
    </source>
</evidence>
<reference evidence="14 15" key="1">
    <citation type="submission" date="2018-08" db="EMBL/GenBank/DDBJ databases">
        <title>Aphanomyces genome sequencing and annotation.</title>
        <authorList>
            <person name="Minardi D."/>
            <person name="Oidtmann B."/>
            <person name="Van Der Giezen M."/>
            <person name="Studholme D.J."/>
        </authorList>
    </citation>
    <scope>NUCLEOTIDE SEQUENCE [LARGE SCALE GENOMIC DNA]</scope>
    <source>
        <strain evidence="14 15">NJM0002</strain>
    </source>
</reference>
<dbReference type="SUPFAM" id="SSF51206">
    <property type="entry name" value="cAMP-binding domain-like"/>
    <property type="match status" value="2"/>
</dbReference>
<evidence type="ECO:0000256" key="2">
    <source>
        <dbReference type="ARBA" id="ARBA00022448"/>
    </source>
</evidence>
<feature type="transmembrane region" description="Helical" evidence="12">
    <location>
        <begin position="232"/>
        <end position="251"/>
    </location>
</feature>
<name>A0A418AVS9_9STRA</name>
<sequence>MLNPESSFKIKWDVVLALCVFYTSCVVPVRISFGIDATGFFYVFECGLDFCFFVDILFSFRTGLVDPTTGHVYYNQRQIVQTYLRGWFAIDLVSTVPLEFMAKHLYPDVASNTLQSAKILRGLKLIRLLKLVRIRKIGQMISKLEEEVFANQSVLALVKILLFMLFLAHLVACVWFYVAQLSPYSWSKSMGFMANDHANVVSLQYLSSLYWAIVTMTTVGYGDITPKTKTELIIAMFVMIIGVSMFGYVIGNITSLVDNINAAGRMQSQHITTLKEYVIVRNLPKHLGTSPFHTPLSPLLMACAAAGKRVLDHFEYYYRHRSVFDEDAILKNLPTGMRNDVVHHVLQKTIARIDLLSSGHHEGLVSDLAVALQPFFCVQDDAVYAEQDIAVHVFFLLKGKTWPELIARFVVEATVQAKLMEPILSAAADKSFEVAHFHWMLHPHDIFVVNWQMTVATAIVYSSFMVPYRIAFEAEPVAEGRYLDTFVDVLFGLDIAIMFRLAYHNADRQLVCNAGTIAKKYIKGWFVIDLFSTLPFDTIGAMFVAPGSAAQVAESTKYLRMFRVARLFKLVRLLKIGKVFKRIRDSIQLSPSTERLLKLVTIMICFGHWCACIFHWIMLFEEESGYVGLFMGLQNGRSRELSPILRGCDHTWVSILGHTWCTDYFFPYDDDPGACSDRVPNEDRYVVAIYWAFTTMTTVGYGDLHPSKFSVPELSFAVVCLIVNSTVFAYVVSGIIGVISNHNPSEREYRTQMNEMKDYVRDTAMSVRLSSNVKRHYDFLLSTTCLFPEEQAGRKQHDHDHQHHCDDGEEVQGCDRAAAPSWTDALCGAVGFVSYALFLLRPQFILRSERVCRSGSPGTEMFFLVEGECEQMDQDNHNVRVLGEGTLFEAYALLAPPEEHYRMQSTVTALTPTCQLYSLSVQEFEYVRASDLVAQVRRVLANRSIADLSPAISVNLGYELAMSVKKDDFLRLSADQVQKTVLPVLHLLNLL</sequence>
<dbReference type="GO" id="GO:0005249">
    <property type="term" value="F:voltage-gated potassium channel activity"/>
    <property type="evidence" value="ECO:0007669"/>
    <property type="project" value="InterPro"/>
</dbReference>
<keyword evidence="5" id="KW-0631">Potassium channel</keyword>
<evidence type="ECO:0000256" key="6">
    <source>
        <dbReference type="ARBA" id="ARBA00022882"/>
    </source>
</evidence>
<feature type="transmembrane region" description="Helical" evidence="12">
    <location>
        <begin position="198"/>
        <end position="220"/>
    </location>
</feature>
<keyword evidence="7" id="KW-0630">Potassium</keyword>
<keyword evidence="8 12" id="KW-1133">Transmembrane helix</keyword>
<dbReference type="InterPro" id="IPR000595">
    <property type="entry name" value="cNMP-bd_dom"/>
</dbReference>
<evidence type="ECO:0000256" key="10">
    <source>
        <dbReference type="ARBA" id="ARBA00023136"/>
    </source>
</evidence>
<comment type="subcellular location">
    <subcellularLocation>
        <location evidence="1">Membrane</location>
        <topology evidence="1">Multi-pass membrane protein</topology>
    </subcellularLocation>
</comment>
<dbReference type="Proteomes" id="UP000285060">
    <property type="component" value="Unassembled WGS sequence"/>
</dbReference>
<feature type="domain" description="Cyclic nucleotide-binding" evidence="13">
    <location>
        <begin position="849"/>
        <end position="927"/>
    </location>
</feature>
<dbReference type="GO" id="GO:0042391">
    <property type="term" value="P:regulation of membrane potential"/>
    <property type="evidence" value="ECO:0007669"/>
    <property type="project" value="TreeGrafter"/>
</dbReference>
<evidence type="ECO:0000313" key="14">
    <source>
        <dbReference type="EMBL" id="RHY29591.1"/>
    </source>
</evidence>
<keyword evidence="2" id="KW-0813">Transport</keyword>
<dbReference type="CDD" id="cd00038">
    <property type="entry name" value="CAP_ED"/>
    <property type="match status" value="1"/>
</dbReference>
<dbReference type="Pfam" id="PF00520">
    <property type="entry name" value="Ion_trans"/>
    <property type="match status" value="2"/>
</dbReference>
<proteinExistence type="predicted"/>
<evidence type="ECO:0000256" key="7">
    <source>
        <dbReference type="ARBA" id="ARBA00022958"/>
    </source>
</evidence>
<feature type="transmembrane region" description="Helical" evidence="12">
    <location>
        <begin position="12"/>
        <end position="33"/>
    </location>
</feature>
<feature type="transmembrane region" description="Helical" evidence="12">
    <location>
        <begin position="39"/>
        <end position="58"/>
    </location>
</feature>
<dbReference type="InterPro" id="IPR050818">
    <property type="entry name" value="KCNH_animal-type"/>
</dbReference>
<feature type="transmembrane region" description="Helical" evidence="12">
    <location>
        <begin position="154"/>
        <end position="178"/>
    </location>
</feature>
<dbReference type="InterPro" id="IPR014710">
    <property type="entry name" value="RmlC-like_jellyroll"/>
</dbReference>
<evidence type="ECO:0000256" key="5">
    <source>
        <dbReference type="ARBA" id="ARBA00022826"/>
    </source>
</evidence>
<dbReference type="GO" id="GO:0034702">
    <property type="term" value="C:monoatomic ion channel complex"/>
    <property type="evidence" value="ECO:0007669"/>
    <property type="project" value="UniProtKB-KW"/>
</dbReference>
<dbReference type="SUPFAM" id="SSF81324">
    <property type="entry name" value="Voltage-gated potassium channels"/>
    <property type="match status" value="2"/>
</dbReference>
<dbReference type="Gene3D" id="1.10.287.70">
    <property type="match status" value="2"/>
</dbReference>
<evidence type="ECO:0000256" key="12">
    <source>
        <dbReference type="SAM" id="Phobius"/>
    </source>
</evidence>
<dbReference type="InterPro" id="IPR005821">
    <property type="entry name" value="Ion_trans_dom"/>
</dbReference>
<accession>A0A418AVS9</accession>
<protein>
    <recommendedName>
        <fullName evidence="13">Cyclic nucleotide-binding domain-containing protein</fullName>
    </recommendedName>
</protein>
<dbReference type="Gene3D" id="1.10.287.630">
    <property type="entry name" value="Helix hairpin bin"/>
    <property type="match status" value="1"/>
</dbReference>
<keyword evidence="6" id="KW-0851">Voltage-gated channel</keyword>
<dbReference type="PRINTS" id="PR01463">
    <property type="entry name" value="EAGCHANLFMLY"/>
</dbReference>
<keyword evidence="11" id="KW-0407">Ion channel</keyword>
<evidence type="ECO:0000256" key="9">
    <source>
        <dbReference type="ARBA" id="ARBA00023065"/>
    </source>
</evidence>
<evidence type="ECO:0000256" key="8">
    <source>
        <dbReference type="ARBA" id="ARBA00022989"/>
    </source>
</evidence>
<keyword evidence="4 12" id="KW-0812">Transmembrane</keyword>
<keyword evidence="10 12" id="KW-0472">Membrane</keyword>
<dbReference type="PANTHER" id="PTHR10217">
    <property type="entry name" value="VOLTAGE AND LIGAND GATED POTASSIUM CHANNEL"/>
    <property type="match status" value="1"/>
</dbReference>
<gene>
    <name evidence="14" type="ORF">DYB32_005042</name>
</gene>
<dbReference type="FunFam" id="1.10.287.70:FF:000123">
    <property type="entry name" value="Potassium channel KAT3"/>
    <property type="match status" value="1"/>
</dbReference>
<dbReference type="PROSITE" id="PS50042">
    <property type="entry name" value="CNMP_BINDING_3"/>
    <property type="match status" value="1"/>
</dbReference>